<comment type="caution">
    <text evidence="3">The sequence shown here is derived from an EMBL/GenBank/DDBJ whole genome shotgun (WGS) entry which is preliminary data.</text>
</comment>
<dbReference type="RefSeq" id="WP_319961733.1">
    <property type="nucleotide sequence ID" value="NZ_JAXARY010000010.1"/>
</dbReference>
<dbReference type="CDD" id="cd20750">
    <property type="entry name" value="cyt_c_I"/>
    <property type="match status" value="1"/>
</dbReference>
<evidence type="ECO:0000259" key="2">
    <source>
        <dbReference type="Pfam" id="PF16694"/>
    </source>
</evidence>
<sequence>MRRNIKARYLMVVTAVLSLIGMSLTHAEGNTANASANFSPYVDETGRIRLPTDFRRTMVHLGSWHVPEGDASGFHDVYADGKAVDEFRKTGKFPDGAAIVKELRASTAGNYTTGTGVSYANNTIKQWFVMIKDRQGRFPKNTSWGDGWGWALVKNDGTNINVSANYKKDCISCHTPVKDKDWIYVEGYPTLFPKK</sequence>
<accession>A0ABU4UEZ2</accession>
<dbReference type="Pfam" id="PF16694">
    <property type="entry name" value="Cytochrome_P460"/>
    <property type="match status" value="1"/>
</dbReference>
<dbReference type="Proteomes" id="UP001284537">
    <property type="component" value="Unassembled WGS sequence"/>
</dbReference>
<evidence type="ECO:0000313" key="4">
    <source>
        <dbReference type="Proteomes" id="UP001284537"/>
    </source>
</evidence>
<dbReference type="InterPro" id="IPR032033">
    <property type="entry name" value="Cytochrome_P460"/>
</dbReference>
<organism evidence="3 4">
    <name type="scientific">Methylomonas defluvii</name>
    <dbReference type="NCBI Taxonomy" id="3045149"/>
    <lineage>
        <taxon>Bacteria</taxon>
        <taxon>Pseudomonadati</taxon>
        <taxon>Pseudomonadota</taxon>
        <taxon>Gammaproteobacteria</taxon>
        <taxon>Methylococcales</taxon>
        <taxon>Methylococcaceae</taxon>
        <taxon>Methylomonas</taxon>
    </lineage>
</organism>
<keyword evidence="4" id="KW-1185">Reference proteome</keyword>
<feature type="domain" description="Cytochrome P460" evidence="2">
    <location>
        <begin position="51"/>
        <end position="184"/>
    </location>
</feature>
<feature type="signal peptide" evidence="1">
    <location>
        <begin position="1"/>
        <end position="27"/>
    </location>
</feature>
<proteinExistence type="predicted"/>
<dbReference type="EMBL" id="JAXARY010000010">
    <property type="protein sequence ID" value="MDX8128041.1"/>
    <property type="molecule type" value="Genomic_DNA"/>
</dbReference>
<evidence type="ECO:0000256" key="1">
    <source>
        <dbReference type="SAM" id="SignalP"/>
    </source>
</evidence>
<feature type="chain" id="PRO_5045057243" evidence="1">
    <location>
        <begin position="28"/>
        <end position="195"/>
    </location>
</feature>
<reference evidence="3 4" key="1">
    <citation type="submission" date="2023-11" db="EMBL/GenBank/DDBJ databases">
        <authorList>
            <person name="Ouyang M.-Y."/>
        </authorList>
    </citation>
    <scope>NUCLEOTIDE SEQUENCE [LARGE SCALE GENOMIC DNA]</scope>
    <source>
        <strain evidence="3 4">OY6</strain>
    </source>
</reference>
<evidence type="ECO:0000313" key="3">
    <source>
        <dbReference type="EMBL" id="MDX8128041.1"/>
    </source>
</evidence>
<keyword evidence="1" id="KW-0732">Signal</keyword>
<gene>
    <name evidence="3" type="ORF">QLH52_12170</name>
</gene>
<dbReference type="InterPro" id="IPR038142">
    <property type="entry name" value="Cytochrome_P460_sp"/>
</dbReference>
<dbReference type="Gene3D" id="3.50.70.20">
    <property type="entry name" value="Cytochrome P460"/>
    <property type="match status" value="1"/>
</dbReference>
<name>A0ABU4UEZ2_9GAMM</name>
<protein>
    <submittedName>
        <fullName evidence="3">Cytochrome P460 family protein</fullName>
    </submittedName>
</protein>